<feature type="domain" description="Protein kinase" evidence="7">
    <location>
        <begin position="52"/>
        <end position="308"/>
    </location>
</feature>
<dbReference type="AlphaFoldDB" id="A0AAV7CFS9"/>
<dbReference type="InterPro" id="IPR050339">
    <property type="entry name" value="CC_SR_Kinase"/>
</dbReference>
<sequence>MLSFSTENSSSNAQSTDHEPVQSESSDSVVTFRSTTGSGTPTSRPHSFLQDFEDITRIDSGGYGTVYKAKKKIEKKYYVVKKVKRRSEKDENEIQTLARLQHNNIVRYYHSWAGEDIFTDNSSSGRHKVESLFIQMEWCANGTLESWIKKMKSVDKGKSLHIFRQIINGVEYIHSKNLIHRDLKPANILFAEDMTVKIADFGLVTPISGKDDKEQLLRTAGKGTENYMAPEQESEIYENEVDIFPLGLMLIELFWKFDNKFEEWEKLRNAELPPKFVQQFPSEESIIKKMLSNNPKKRPTALYLKDYFGEKSIYHSKTR</sequence>
<organism evidence="8 9">
    <name type="scientific">Engystomops pustulosus</name>
    <name type="common">Tungara frog</name>
    <name type="synonym">Physalaemus pustulosus</name>
    <dbReference type="NCBI Taxonomy" id="76066"/>
    <lineage>
        <taxon>Eukaryota</taxon>
        <taxon>Metazoa</taxon>
        <taxon>Chordata</taxon>
        <taxon>Craniata</taxon>
        <taxon>Vertebrata</taxon>
        <taxon>Euteleostomi</taxon>
        <taxon>Amphibia</taxon>
        <taxon>Batrachia</taxon>
        <taxon>Anura</taxon>
        <taxon>Neobatrachia</taxon>
        <taxon>Hyloidea</taxon>
        <taxon>Leptodactylidae</taxon>
        <taxon>Leiuperinae</taxon>
        <taxon>Engystomops</taxon>
    </lineage>
</organism>
<dbReference type="GO" id="GO:0005737">
    <property type="term" value="C:cytoplasm"/>
    <property type="evidence" value="ECO:0007669"/>
    <property type="project" value="TreeGrafter"/>
</dbReference>
<accession>A0AAV7CFS9</accession>
<dbReference type="InterPro" id="IPR011009">
    <property type="entry name" value="Kinase-like_dom_sf"/>
</dbReference>
<evidence type="ECO:0000256" key="4">
    <source>
        <dbReference type="ARBA" id="ARBA00022840"/>
    </source>
</evidence>
<keyword evidence="4" id="KW-0067">ATP-binding</keyword>
<dbReference type="PANTHER" id="PTHR11042">
    <property type="entry name" value="EUKARYOTIC TRANSLATION INITIATION FACTOR 2-ALPHA KINASE EIF2-ALPHA KINASE -RELATED"/>
    <property type="match status" value="1"/>
</dbReference>
<dbReference type="EMBL" id="WNYA01000003">
    <property type="protein sequence ID" value="KAG8583604.1"/>
    <property type="molecule type" value="Genomic_DNA"/>
</dbReference>
<dbReference type="GO" id="GO:0004694">
    <property type="term" value="F:eukaryotic translation initiation factor 2alpha kinase activity"/>
    <property type="evidence" value="ECO:0007669"/>
    <property type="project" value="TreeGrafter"/>
</dbReference>
<feature type="compositionally biased region" description="Low complexity" evidence="6">
    <location>
        <begin position="33"/>
        <end position="47"/>
    </location>
</feature>
<feature type="region of interest" description="Disordered" evidence="6">
    <location>
        <begin position="1"/>
        <end position="47"/>
    </location>
</feature>
<comment type="similarity">
    <text evidence="5">Belongs to the protein kinase superfamily. Ser/Thr protein kinase family. GCN2 subfamily.</text>
</comment>
<dbReference type="SMART" id="SM00220">
    <property type="entry name" value="S_TKc"/>
    <property type="match status" value="1"/>
</dbReference>
<keyword evidence="9" id="KW-1185">Reference proteome</keyword>
<protein>
    <recommendedName>
        <fullName evidence="7">Protein kinase domain-containing protein</fullName>
    </recommendedName>
</protein>
<keyword evidence="1" id="KW-0808">Transferase</keyword>
<evidence type="ECO:0000256" key="1">
    <source>
        <dbReference type="ARBA" id="ARBA00022679"/>
    </source>
</evidence>
<dbReference type="Gene3D" id="3.30.200.20">
    <property type="entry name" value="Phosphorylase Kinase, domain 1"/>
    <property type="match status" value="1"/>
</dbReference>
<reference evidence="8" key="1">
    <citation type="thesis" date="2020" institute="ProQuest LLC" country="789 East Eisenhower Parkway, Ann Arbor, MI, USA">
        <title>Comparative Genomics and Chromosome Evolution.</title>
        <authorList>
            <person name="Mudd A.B."/>
        </authorList>
    </citation>
    <scope>NUCLEOTIDE SEQUENCE</scope>
    <source>
        <strain evidence="8">237g6f4</strain>
        <tissue evidence="8">Blood</tissue>
    </source>
</reference>
<evidence type="ECO:0000256" key="3">
    <source>
        <dbReference type="ARBA" id="ARBA00022777"/>
    </source>
</evidence>
<dbReference type="PROSITE" id="PS00108">
    <property type="entry name" value="PROTEIN_KINASE_ST"/>
    <property type="match status" value="1"/>
</dbReference>
<evidence type="ECO:0000313" key="8">
    <source>
        <dbReference type="EMBL" id="KAG8583604.1"/>
    </source>
</evidence>
<evidence type="ECO:0000259" key="7">
    <source>
        <dbReference type="PROSITE" id="PS50011"/>
    </source>
</evidence>
<dbReference type="GO" id="GO:0005634">
    <property type="term" value="C:nucleus"/>
    <property type="evidence" value="ECO:0007669"/>
    <property type="project" value="TreeGrafter"/>
</dbReference>
<dbReference type="InterPro" id="IPR000719">
    <property type="entry name" value="Prot_kinase_dom"/>
</dbReference>
<name>A0AAV7CFS9_ENGPU</name>
<keyword evidence="3" id="KW-0418">Kinase</keyword>
<feature type="compositionally biased region" description="Polar residues" evidence="6">
    <location>
        <begin position="22"/>
        <end position="32"/>
    </location>
</feature>
<dbReference type="Gene3D" id="1.10.510.10">
    <property type="entry name" value="Transferase(Phosphotransferase) domain 1"/>
    <property type="match status" value="1"/>
</dbReference>
<dbReference type="Proteomes" id="UP000824782">
    <property type="component" value="Unassembled WGS sequence"/>
</dbReference>
<dbReference type="Pfam" id="PF00069">
    <property type="entry name" value="Pkinase"/>
    <property type="match status" value="1"/>
</dbReference>
<keyword evidence="2" id="KW-0547">Nucleotide-binding</keyword>
<dbReference type="GO" id="GO:0005524">
    <property type="term" value="F:ATP binding"/>
    <property type="evidence" value="ECO:0007669"/>
    <property type="project" value="UniProtKB-KW"/>
</dbReference>
<gene>
    <name evidence="8" type="ORF">GDO81_008482</name>
</gene>
<proteinExistence type="inferred from homology"/>
<evidence type="ECO:0000256" key="5">
    <source>
        <dbReference type="ARBA" id="ARBA00037982"/>
    </source>
</evidence>
<dbReference type="SUPFAM" id="SSF56112">
    <property type="entry name" value="Protein kinase-like (PK-like)"/>
    <property type="match status" value="1"/>
</dbReference>
<dbReference type="PANTHER" id="PTHR11042:SF192">
    <property type="entry name" value="DOUBLE-STRANDED RNA ACTIVATED PROTEIN KINASE 1"/>
    <property type="match status" value="1"/>
</dbReference>
<dbReference type="PROSITE" id="PS50011">
    <property type="entry name" value="PROTEIN_KINASE_DOM"/>
    <property type="match status" value="1"/>
</dbReference>
<comment type="caution">
    <text evidence="8">The sequence shown here is derived from an EMBL/GenBank/DDBJ whole genome shotgun (WGS) entry which is preliminary data.</text>
</comment>
<evidence type="ECO:0000256" key="2">
    <source>
        <dbReference type="ARBA" id="ARBA00022741"/>
    </source>
</evidence>
<feature type="compositionally biased region" description="Polar residues" evidence="6">
    <location>
        <begin position="1"/>
        <end position="15"/>
    </location>
</feature>
<evidence type="ECO:0000256" key="6">
    <source>
        <dbReference type="SAM" id="MobiDB-lite"/>
    </source>
</evidence>
<evidence type="ECO:0000313" key="9">
    <source>
        <dbReference type="Proteomes" id="UP000824782"/>
    </source>
</evidence>
<dbReference type="InterPro" id="IPR008271">
    <property type="entry name" value="Ser/Thr_kinase_AS"/>
</dbReference>